<dbReference type="EMBL" id="VUOB01000076">
    <property type="protein sequence ID" value="KAA2252235.1"/>
    <property type="molecule type" value="Genomic_DNA"/>
</dbReference>
<sequence>MLRYPLLHPPLIGALASAGHGSRVVIADANYAHATNVYPGAERIYLNLRPGLIAVDEILTTLLTAVPVESATAMRPDDGSTPGFWTRYQDILGPGVPLATVDRSTFYQVCREPDVAICVASGDDRHYANLLLTIGAVAPSTGA</sequence>
<comment type="caution">
    <text evidence="4">The sequence shown here is derived from an EMBL/GenBank/DDBJ whole genome shotgun (WGS) entry which is preliminary data.</text>
</comment>
<dbReference type="OrthoDB" id="9805009at2"/>
<dbReference type="InterPro" id="IPR023750">
    <property type="entry name" value="RbsD-like_sf"/>
</dbReference>
<name>A0A5B2WLF2_9PSEU</name>
<dbReference type="Proteomes" id="UP000323454">
    <property type="component" value="Unassembled WGS sequence"/>
</dbReference>
<comment type="catalytic activity">
    <reaction evidence="3">
        <text>alpha-L-fucose = beta-L-fucose</text>
        <dbReference type="Rhea" id="RHEA:25580"/>
        <dbReference type="ChEBI" id="CHEBI:42548"/>
        <dbReference type="ChEBI" id="CHEBI:42589"/>
        <dbReference type="EC" id="5.1.3.29"/>
    </reaction>
</comment>
<proteinExistence type="predicted"/>
<accession>A0A5B2WLF2</accession>
<keyword evidence="5" id="KW-1185">Reference proteome</keyword>
<dbReference type="GO" id="GO:0062193">
    <property type="term" value="F:D-ribose pyranase activity"/>
    <property type="evidence" value="ECO:0007669"/>
    <property type="project" value="UniProtKB-EC"/>
</dbReference>
<dbReference type="GO" id="GO:0006004">
    <property type="term" value="P:fucose metabolic process"/>
    <property type="evidence" value="ECO:0007669"/>
    <property type="project" value="TreeGrafter"/>
</dbReference>
<evidence type="ECO:0000256" key="1">
    <source>
        <dbReference type="ARBA" id="ARBA00000223"/>
    </source>
</evidence>
<dbReference type="GO" id="GO:0036373">
    <property type="term" value="F:L-fucose mutarotase activity"/>
    <property type="evidence" value="ECO:0007669"/>
    <property type="project" value="UniProtKB-EC"/>
</dbReference>
<comment type="catalytic activity">
    <reaction evidence="1">
        <text>beta-D-ribopyranose = beta-D-ribofuranose</text>
        <dbReference type="Rhea" id="RHEA:25432"/>
        <dbReference type="ChEBI" id="CHEBI:27476"/>
        <dbReference type="ChEBI" id="CHEBI:47002"/>
        <dbReference type="EC" id="5.4.99.62"/>
    </reaction>
</comment>
<dbReference type="InterPro" id="IPR007721">
    <property type="entry name" value="RbsD_FucU"/>
</dbReference>
<dbReference type="PANTHER" id="PTHR31690">
    <property type="entry name" value="FUCOSE MUTAROTASE"/>
    <property type="match status" value="1"/>
</dbReference>
<dbReference type="AlphaFoldDB" id="A0A5B2WLF2"/>
<protein>
    <submittedName>
        <fullName evidence="4">RbsD or FucU transport</fullName>
    </submittedName>
</protein>
<keyword evidence="2" id="KW-0413">Isomerase</keyword>
<reference evidence="4 5" key="2">
    <citation type="submission" date="2019-09" db="EMBL/GenBank/DDBJ databases">
        <authorList>
            <person name="Jin C."/>
        </authorList>
    </citation>
    <scope>NUCLEOTIDE SEQUENCE [LARGE SCALE GENOMIC DNA]</scope>
    <source>
        <strain evidence="4 5">AN110305</strain>
    </source>
</reference>
<dbReference type="PANTHER" id="PTHR31690:SF4">
    <property type="entry name" value="FUCOSE MUTAROTASE"/>
    <property type="match status" value="1"/>
</dbReference>
<evidence type="ECO:0000313" key="5">
    <source>
        <dbReference type="Proteomes" id="UP000323454"/>
    </source>
</evidence>
<organism evidence="4 5">
    <name type="scientific">Solihabitans fulvus</name>
    <dbReference type="NCBI Taxonomy" id="1892852"/>
    <lineage>
        <taxon>Bacteria</taxon>
        <taxon>Bacillati</taxon>
        <taxon>Actinomycetota</taxon>
        <taxon>Actinomycetes</taxon>
        <taxon>Pseudonocardiales</taxon>
        <taxon>Pseudonocardiaceae</taxon>
        <taxon>Solihabitans</taxon>
    </lineage>
</organism>
<dbReference type="InterPro" id="IPR050443">
    <property type="entry name" value="RbsD/FucU_mutarotase"/>
</dbReference>
<dbReference type="Gene3D" id="3.40.1650.10">
    <property type="entry name" value="RbsD-like domain"/>
    <property type="match status" value="1"/>
</dbReference>
<evidence type="ECO:0000256" key="2">
    <source>
        <dbReference type="ARBA" id="ARBA00023235"/>
    </source>
</evidence>
<dbReference type="GO" id="GO:0042806">
    <property type="term" value="F:fucose binding"/>
    <property type="evidence" value="ECO:0007669"/>
    <property type="project" value="TreeGrafter"/>
</dbReference>
<evidence type="ECO:0000313" key="4">
    <source>
        <dbReference type="EMBL" id="KAA2252235.1"/>
    </source>
</evidence>
<evidence type="ECO:0000256" key="3">
    <source>
        <dbReference type="ARBA" id="ARBA00036324"/>
    </source>
</evidence>
<dbReference type="SUPFAM" id="SSF102546">
    <property type="entry name" value="RbsD-like"/>
    <property type="match status" value="1"/>
</dbReference>
<dbReference type="Pfam" id="PF05025">
    <property type="entry name" value="RbsD_FucU"/>
    <property type="match status" value="1"/>
</dbReference>
<gene>
    <name evidence="4" type="ORF">F0L68_36480</name>
</gene>
<reference evidence="4 5" key="1">
    <citation type="submission" date="2019-09" db="EMBL/GenBank/DDBJ databases">
        <title>Goodfellowia gen. nov., a new genus of the Pseudonocardineae related to Actinoalloteichus, containing Goodfellowia coeruleoviolacea gen. nov., comb. nov. gen. nov., comb. nov.</title>
        <authorList>
            <person name="Labeda D."/>
        </authorList>
    </citation>
    <scope>NUCLEOTIDE SEQUENCE [LARGE SCALE GENOMIC DNA]</scope>
    <source>
        <strain evidence="4 5">AN110305</strain>
    </source>
</reference>
<dbReference type="RefSeq" id="WP_149854464.1">
    <property type="nucleotide sequence ID" value="NZ_VUOB01000076.1"/>
</dbReference>